<dbReference type="GO" id="GO:0006508">
    <property type="term" value="P:proteolysis"/>
    <property type="evidence" value="ECO:0007669"/>
    <property type="project" value="InterPro"/>
</dbReference>
<comment type="caution">
    <text evidence="6">The sequence shown here is derived from an EMBL/GenBank/DDBJ whole genome shotgun (WGS) entry which is preliminary data.</text>
</comment>
<keyword evidence="2" id="KW-0479">Metal-binding</keyword>
<dbReference type="AlphaFoldDB" id="A0A4Y2WX41"/>
<dbReference type="GO" id="GO:0003676">
    <property type="term" value="F:nucleic acid binding"/>
    <property type="evidence" value="ECO:0007669"/>
    <property type="project" value="InterPro"/>
</dbReference>
<keyword evidence="1" id="KW-0378">Hydrolase</keyword>
<dbReference type="PANTHER" id="PTHR46888:SF1">
    <property type="entry name" value="RIBONUCLEASE H"/>
    <property type="match status" value="1"/>
</dbReference>
<evidence type="ECO:0008006" key="8">
    <source>
        <dbReference type="Google" id="ProtNLM"/>
    </source>
</evidence>
<dbReference type="PROSITE" id="PS00141">
    <property type="entry name" value="ASP_PROTEASE"/>
    <property type="match status" value="1"/>
</dbReference>
<keyword evidence="2" id="KW-0862">Zinc</keyword>
<dbReference type="PANTHER" id="PTHR46888">
    <property type="entry name" value="ZINC KNUCKLE DOMAINCONTAINING PROTEIN-RELATED"/>
    <property type="match status" value="1"/>
</dbReference>
<evidence type="ECO:0000256" key="3">
    <source>
        <dbReference type="SAM" id="MobiDB-lite"/>
    </source>
</evidence>
<feature type="domain" description="Peptidase A2" evidence="5">
    <location>
        <begin position="145"/>
        <end position="160"/>
    </location>
</feature>
<keyword evidence="2" id="KW-0863">Zinc-finger</keyword>
<gene>
    <name evidence="6" type="ORF">AVEN_201110_1</name>
</gene>
<dbReference type="GO" id="GO:0004190">
    <property type="term" value="F:aspartic-type endopeptidase activity"/>
    <property type="evidence" value="ECO:0007669"/>
    <property type="project" value="InterPro"/>
</dbReference>
<feature type="domain" description="CCHC-type" evidence="4">
    <location>
        <begin position="56"/>
        <end position="71"/>
    </location>
</feature>
<evidence type="ECO:0000313" key="6">
    <source>
        <dbReference type="EMBL" id="GBO42005.1"/>
    </source>
</evidence>
<name>A0A4Y2WX41_ARAVE</name>
<evidence type="ECO:0000259" key="4">
    <source>
        <dbReference type="PROSITE" id="PS50158"/>
    </source>
</evidence>
<accession>A0A4Y2WX41</accession>
<dbReference type="PROSITE" id="PS50158">
    <property type="entry name" value="ZF_CCHC"/>
    <property type="match status" value="1"/>
</dbReference>
<sequence>SVRGNKNTATLPGVDKKRASGHFEKKGAPFHKNNTEYKRPVSPRDRKQEHPERRHCFECGSTQHLRAQCPKINQKKNRARVNHMAGRRMEATNLSEGTPEAREDVVESLPSPDSILTARLKASKEETVQTSPLQKIQMKVGTKTFEGIVDTGAEITVVRRDIIETCPKEGEGCIKIISVFGEEELAPLVTLEMKINNERYGSIPVTCASSKKLISDMLISSTTYDALCKKIEAHAFLISDNVDSEQPVPEEQNQKGLNANNSLRFSVHLDIKNKATISRRPQPFFCVSPYLPPSAPPLFCKSRDLSFRDESMNSTAGGNYRILT</sequence>
<evidence type="ECO:0000259" key="5">
    <source>
        <dbReference type="PROSITE" id="PS50175"/>
    </source>
</evidence>
<feature type="non-terminal residue" evidence="6">
    <location>
        <position position="1"/>
    </location>
</feature>
<proteinExistence type="predicted"/>
<feature type="region of interest" description="Disordered" evidence="3">
    <location>
        <begin position="1"/>
        <end position="53"/>
    </location>
</feature>
<organism evidence="6 7">
    <name type="scientific">Araneus ventricosus</name>
    <name type="common">Orbweaver spider</name>
    <name type="synonym">Epeira ventricosa</name>
    <dbReference type="NCBI Taxonomy" id="182803"/>
    <lineage>
        <taxon>Eukaryota</taxon>
        <taxon>Metazoa</taxon>
        <taxon>Ecdysozoa</taxon>
        <taxon>Arthropoda</taxon>
        <taxon>Chelicerata</taxon>
        <taxon>Arachnida</taxon>
        <taxon>Araneae</taxon>
        <taxon>Araneomorphae</taxon>
        <taxon>Entelegynae</taxon>
        <taxon>Araneoidea</taxon>
        <taxon>Araneidae</taxon>
        <taxon>Araneus</taxon>
    </lineage>
</organism>
<feature type="compositionally biased region" description="Basic and acidic residues" evidence="3">
    <location>
        <begin position="14"/>
        <end position="53"/>
    </location>
</feature>
<feature type="region of interest" description="Disordered" evidence="3">
    <location>
        <begin position="90"/>
        <end position="110"/>
    </location>
</feature>
<evidence type="ECO:0000256" key="1">
    <source>
        <dbReference type="ARBA" id="ARBA00022801"/>
    </source>
</evidence>
<dbReference type="InterPro" id="IPR001995">
    <property type="entry name" value="Peptidase_A2_cat"/>
</dbReference>
<keyword evidence="7" id="KW-1185">Reference proteome</keyword>
<dbReference type="Proteomes" id="UP000499080">
    <property type="component" value="Unassembled WGS sequence"/>
</dbReference>
<dbReference type="InterPro" id="IPR001878">
    <property type="entry name" value="Znf_CCHC"/>
</dbReference>
<evidence type="ECO:0000313" key="7">
    <source>
        <dbReference type="Proteomes" id="UP000499080"/>
    </source>
</evidence>
<dbReference type="EMBL" id="BGPR01067932">
    <property type="protein sequence ID" value="GBO42005.1"/>
    <property type="molecule type" value="Genomic_DNA"/>
</dbReference>
<dbReference type="PROSITE" id="PS50175">
    <property type="entry name" value="ASP_PROT_RETROV"/>
    <property type="match status" value="1"/>
</dbReference>
<reference evidence="6 7" key="1">
    <citation type="journal article" date="2019" name="Sci. Rep.">
        <title>Orb-weaving spider Araneus ventricosus genome elucidates the spidroin gene catalogue.</title>
        <authorList>
            <person name="Kono N."/>
            <person name="Nakamura H."/>
            <person name="Ohtoshi R."/>
            <person name="Moran D.A.P."/>
            <person name="Shinohara A."/>
            <person name="Yoshida Y."/>
            <person name="Fujiwara M."/>
            <person name="Mori M."/>
            <person name="Tomita M."/>
            <person name="Arakawa K."/>
        </authorList>
    </citation>
    <scope>NUCLEOTIDE SEQUENCE [LARGE SCALE GENOMIC DNA]</scope>
</reference>
<dbReference type="SUPFAM" id="SSF50630">
    <property type="entry name" value="Acid proteases"/>
    <property type="match status" value="1"/>
</dbReference>
<dbReference type="InterPro" id="IPR021109">
    <property type="entry name" value="Peptidase_aspartic_dom_sf"/>
</dbReference>
<feature type="compositionally biased region" description="Polar residues" evidence="3">
    <location>
        <begin position="1"/>
        <end position="10"/>
    </location>
</feature>
<dbReference type="GO" id="GO:0008270">
    <property type="term" value="F:zinc ion binding"/>
    <property type="evidence" value="ECO:0007669"/>
    <property type="project" value="UniProtKB-KW"/>
</dbReference>
<dbReference type="InterPro" id="IPR001969">
    <property type="entry name" value="Aspartic_peptidase_AS"/>
</dbReference>
<evidence type="ECO:0000256" key="2">
    <source>
        <dbReference type="PROSITE-ProRule" id="PRU00047"/>
    </source>
</evidence>
<protein>
    <recommendedName>
        <fullName evidence="8">CCHC-type domain-containing protein</fullName>
    </recommendedName>
</protein>